<dbReference type="GeneID" id="93653995"/>
<dbReference type="AlphaFoldDB" id="A0A8H7Z9J9"/>
<feature type="compositionally biased region" description="Basic residues" evidence="1">
    <location>
        <begin position="383"/>
        <end position="392"/>
    </location>
</feature>
<evidence type="ECO:0000313" key="3">
    <source>
        <dbReference type="Proteomes" id="UP000669133"/>
    </source>
</evidence>
<dbReference type="OrthoDB" id="4028087at2759"/>
<evidence type="ECO:0000313" key="2">
    <source>
        <dbReference type="EMBL" id="KAG5417730.1"/>
    </source>
</evidence>
<accession>A0A8H7Z9J9</accession>
<reference evidence="2 3" key="1">
    <citation type="submission" date="2020-12" db="EMBL/GenBank/DDBJ databases">
        <title>Effect of drift, selection, and recombination on the evolution of hybrid genomes in Candida yeast pathogens.</title>
        <authorList>
            <person name="Mixao V."/>
            <person name="Ksiezopolska E."/>
            <person name="Saus E."/>
            <person name="Boekhout T."/>
            <person name="Gacser A."/>
            <person name="Gabaldon T."/>
        </authorList>
    </citation>
    <scope>NUCLEOTIDE SEQUENCE [LARGE SCALE GENOMIC DNA]</scope>
    <source>
        <strain evidence="2 3">BP57</strain>
    </source>
</reference>
<dbReference type="Proteomes" id="UP000669133">
    <property type="component" value="Unassembled WGS sequence"/>
</dbReference>
<keyword evidence="3" id="KW-1185">Reference proteome</keyword>
<feature type="region of interest" description="Disordered" evidence="1">
    <location>
        <begin position="221"/>
        <end position="245"/>
    </location>
</feature>
<protein>
    <submittedName>
        <fullName evidence="2">Uncharacterized protein</fullName>
    </submittedName>
</protein>
<organism evidence="2 3">
    <name type="scientific">Candida metapsilosis</name>
    <dbReference type="NCBI Taxonomy" id="273372"/>
    <lineage>
        <taxon>Eukaryota</taxon>
        <taxon>Fungi</taxon>
        <taxon>Dikarya</taxon>
        <taxon>Ascomycota</taxon>
        <taxon>Saccharomycotina</taxon>
        <taxon>Pichiomycetes</taxon>
        <taxon>Debaryomycetaceae</taxon>
        <taxon>Candida/Lodderomyces clade</taxon>
        <taxon>Candida</taxon>
    </lineage>
</organism>
<proteinExistence type="predicted"/>
<feature type="region of interest" description="Disordered" evidence="1">
    <location>
        <begin position="383"/>
        <end position="418"/>
    </location>
</feature>
<dbReference type="RefSeq" id="XP_067546846.1">
    <property type="nucleotide sequence ID" value="XM_067694535.1"/>
</dbReference>
<feature type="compositionally biased region" description="Acidic residues" evidence="1">
    <location>
        <begin position="221"/>
        <end position="235"/>
    </location>
</feature>
<evidence type="ECO:0000256" key="1">
    <source>
        <dbReference type="SAM" id="MobiDB-lite"/>
    </source>
</evidence>
<comment type="caution">
    <text evidence="2">The sequence shown here is derived from an EMBL/GenBank/DDBJ whole genome shotgun (WGS) entry which is preliminary data.</text>
</comment>
<feature type="compositionally biased region" description="Polar residues" evidence="1">
    <location>
        <begin position="89"/>
        <end position="107"/>
    </location>
</feature>
<name>A0A8H7Z9J9_9ASCO</name>
<sequence length="444" mass="50305">MTSSINYITPEQFNQIFKLQNIDLTQIIPNYNPNGDFMLTSPVNLDEPNIEPTESSTEEFPIITTDSSVTSEDEEDELTLESTTHTKKVSTSNNNVPTNQGVSNVEQSVEDSVLSNKTNSTNMTSNINDTTTMTKIYSNNFDHHANTFDNAVLCRAGLIEDICGVPEIRPKRALDDNRFESLFDLVNFLQEAEGDAALTEEEEVEPSVTLDEEHTIVQQLPEEEVTATELSEDAPTESNSTDETQRSGVFYRFPCPENDNYGYFVDATRRCFVGKVDTRMVPGSYVPDHIPIIHHPGGFFSLPLQEVLYSSTDPSPMSEEALLRRRVTFNNFTQERKVKDGVNEDRRGLIMGTSDECFYEGDLQRRPKPRFTKLKRLLTKLKLKRSPKSKSKRTSELKSILKPSREPPRIAPPPTNPNDVFDFWLMANGEPRFGRHFERPGSVE</sequence>
<gene>
    <name evidence="2" type="ORF">I9W82_005366</name>
</gene>
<feature type="region of interest" description="Disordered" evidence="1">
    <location>
        <begin position="81"/>
        <end position="110"/>
    </location>
</feature>
<dbReference type="EMBL" id="JAEOAQ010000007">
    <property type="protein sequence ID" value="KAG5417730.1"/>
    <property type="molecule type" value="Genomic_DNA"/>
</dbReference>